<organism evidence="2">
    <name type="scientific">marine metagenome</name>
    <dbReference type="NCBI Taxonomy" id="408172"/>
    <lineage>
        <taxon>unclassified sequences</taxon>
        <taxon>metagenomes</taxon>
        <taxon>ecological metagenomes</taxon>
    </lineage>
</organism>
<protein>
    <submittedName>
        <fullName evidence="2">Uncharacterized protein</fullName>
    </submittedName>
</protein>
<gene>
    <name evidence="2" type="ORF">METZ01_LOCUS346363</name>
</gene>
<dbReference type="AlphaFoldDB" id="A0A382R707"/>
<accession>A0A382R707</accession>
<keyword evidence="1" id="KW-1133">Transmembrane helix</keyword>
<sequence>MLQRLNLYFETLPEKLRPWRWWVVVFYIALMAFLAAGIPRFAFTWANDDMFGKDDPVQISLDRIKEMFGGNVVLGMAYLPVDGNLFSA</sequence>
<feature type="non-terminal residue" evidence="2">
    <location>
        <position position="88"/>
    </location>
</feature>
<keyword evidence="1" id="KW-0812">Transmembrane</keyword>
<dbReference type="EMBL" id="UINC01119583">
    <property type="protein sequence ID" value="SVC93509.1"/>
    <property type="molecule type" value="Genomic_DNA"/>
</dbReference>
<reference evidence="2" key="1">
    <citation type="submission" date="2018-05" db="EMBL/GenBank/DDBJ databases">
        <authorList>
            <person name="Lanie J.A."/>
            <person name="Ng W.-L."/>
            <person name="Kazmierczak K.M."/>
            <person name="Andrzejewski T.M."/>
            <person name="Davidsen T.M."/>
            <person name="Wayne K.J."/>
            <person name="Tettelin H."/>
            <person name="Glass J.I."/>
            <person name="Rusch D."/>
            <person name="Podicherti R."/>
            <person name="Tsui H.-C.T."/>
            <person name="Winkler M.E."/>
        </authorList>
    </citation>
    <scope>NUCLEOTIDE SEQUENCE</scope>
</reference>
<name>A0A382R707_9ZZZZ</name>
<evidence type="ECO:0000313" key="2">
    <source>
        <dbReference type="EMBL" id="SVC93509.1"/>
    </source>
</evidence>
<proteinExistence type="predicted"/>
<feature type="transmembrane region" description="Helical" evidence="1">
    <location>
        <begin position="20"/>
        <end position="43"/>
    </location>
</feature>
<evidence type="ECO:0000256" key="1">
    <source>
        <dbReference type="SAM" id="Phobius"/>
    </source>
</evidence>
<keyword evidence="1" id="KW-0472">Membrane</keyword>